<accession>A0A517TB49</accession>
<sequence>MAITCEVFGDVLVAHAPEEVVDDTMSPFTNELSNMAERGQKRIVLQLDQSDTFDSAGLTTLLDFQDSLLELGGHLKLSGLTEVGETIFSMTRLDECFDICESVIDAVQSCQSQ</sequence>
<dbReference type="PROSITE" id="PS50801">
    <property type="entry name" value="STAS"/>
    <property type="match status" value="1"/>
</dbReference>
<evidence type="ECO:0000259" key="1">
    <source>
        <dbReference type="PROSITE" id="PS50801"/>
    </source>
</evidence>
<evidence type="ECO:0000313" key="2">
    <source>
        <dbReference type="EMBL" id="QDT65597.1"/>
    </source>
</evidence>
<dbReference type="InterPro" id="IPR002645">
    <property type="entry name" value="STAS_dom"/>
</dbReference>
<dbReference type="GO" id="GO:0043856">
    <property type="term" value="F:anti-sigma factor antagonist activity"/>
    <property type="evidence" value="ECO:0007669"/>
    <property type="project" value="TreeGrafter"/>
</dbReference>
<dbReference type="EMBL" id="CP036316">
    <property type="protein sequence ID" value="QDT65597.1"/>
    <property type="molecule type" value="Genomic_DNA"/>
</dbReference>
<name>A0A517TB49_9PLAN</name>
<dbReference type="CDD" id="cd07043">
    <property type="entry name" value="STAS_anti-anti-sigma_factors"/>
    <property type="match status" value="1"/>
</dbReference>
<dbReference type="OrthoDB" id="277461at2"/>
<proteinExistence type="predicted"/>
<dbReference type="AlphaFoldDB" id="A0A517TB49"/>
<reference evidence="2 3" key="1">
    <citation type="submission" date="2019-02" db="EMBL/GenBank/DDBJ databases">
        <title>Deep-cultivation of Planctomycetes and their phenomic and genomic characterization uncovers novel biology.</title>
        <authorList>
            <person name="Wiegand S."/>
            <person name="Jogler M."/>
            <person name="Boedeker C."/>
            <person name="Pinto D."/>
            <person name="Vollmers J."/>
            <person name="Rivas-Marin E."/>
            <person name="Kohn T."/>
            <person name="Peeters S.H."/>
            <person name="Heuer A."/>
            <person name="Rast P."/>
            <person name="Oberbeckmann S."/>
            <person name="Bunk B."/>
            <person name="Jeske O."/>
            <person name="Meyerdierks A."/>
            <person name="Storesund J.E."/>
            <person name="Kallscheuer N."/>
            <person name="Luecker S."/>
            <person name="Lage O.M."/>
            <person name="Pohl T."/>
            <person name="Merkel B.J."/>
            <person name="Hornburger P."/>
            <person name="Mueller R.-W."/>
            <person name="Bruemmer F."/>
            <person name="Labrenz M."/>
            <person name="Spormann A.M."/>
            <person name="Op den Camp H."/>
            <person name="Overmann J."/>
            <person name="Amann R."/>
            <person name="Jetten M.S.M."/>
            <person name="Mascher T."/>
            <person name="Medema M.H."/>
            <person name="Devos D.P."/>
            <person name="Kaster A.-K."/>
            <person name="Ovreas L."/>
            <person name="Rohde M."/>
            <person name="Galperin M.Y."/>
            <person name="Jogler C."/>
        </authorList>
    </citation>
    <scope>NUCLEOTIDE SEQUENCE [LARGE SCALE GENOMIC DNA]</scope>
    <source>
        <strain evidence="2 3">V22</strain>
    </source>
</reference>
<dbReference type="KEGG" id="chya:V22_28530"/>
<protein>
    <recommendedName>
        <fullName evidence="1">STAS domain-containing protein</fullName>
    </recommendedName>
</protein>
<organism evidence="2 3">
    <name type="scientific">Calycomorphotria hydatis</name>
    <dbReference type="NCBI Taxonomy" id="2528027"/>
    <lineage>
        <taxon>Bacteria</taxon>
        <taxon>Pseudomonadati</taxon>
        <taxon>Planctomycetota</taxon>
        <taxon>Planctomycetia</taxon>
        <taxon>Planctomycetales</taxon>
        <taxon>Planctomycetaceae</taxon>
        <taxon>Calycomorphotria</taxon>
    </lineage>
</organism>
<keyword evidence="3" id="KW-1185">Reference proteome</keyword>
<evidence type="ECO:0000313" key="3">
    <source>
        <dbReference type="Proteomes" id="UP000319976"/>
    </source>
</evidence>
<dbReference type="Proteomes" id="UP000319976">
    <property type="component" value="Chromosome"/>
</dbReference>
<feature type="domain" description="STAS" evidence="1">
    <location>
        <begin position="1"/>
        <end position="110"/>
    </location>
</feature>
<dbReference type="Pfam" id="PF01740">
    <property type="entry name" value="STAS"/>
    <property type="match status" value="1"/>
</dbReference>
<dbReference type="InterPro" id="IPR036513">
    <property type="entry name" value="STAS_dom_sf"/>
</dbReference>
<dbReference type="RefSeq" id="WP_145263787.1">
    <property type="nucleotide sequence ID" value="NZ_CP036316.1"/>
</dbReference>
<dbReference type="Gene3D" id="3.30.750.24">
    <property type="entry name" value="STAS domain"/>
    <property type="match status" value="1"/>
</dbReference>
<dbReference type="PANTHER" id="PTHR33495">
    <property type="entry name" value="ANTI-SIGMA FACTOR ANTAGONIST TM_1081-RELATED-RELATED"/>
    <property type="match status" value="1"/>
</dbReference>
<gene>
    <name evidence="2" type="ORF">V22_28530</name>
</gene>
<dbReference type="SUPFAM" id="SSF52091">
    <property type="entry name" value="SpoIIaa-like"/>
    <property type="match status" value="1"/>
</dbReference>